<dbReference type="AlphaFoldDB" id="A0AAN7AXT9"/>
<dbReference type="SMART" id="SM00731">
    <property type="entry name" value="SprT"/>
    <property type="match status" value="1"/>
</dbReference>
<feature type="domain" description="HMG box" evidence="3">
    <location>
        <begin position="536"/>
        <end position="613"/>
    </location>
</feature>
<evidence type="ECO:0000313" key="4">
    <source>
        <dbReference type="EMBL" id="KAK4203588.1"/>
    </source>
</evidence>
<keyword evidence="1" id="KW-0238">DNA-binding</keyword>
<dbReference type="GO" id="GO:0005634">
    <property type="term" value="C:nucleus"/>
    <property type="evidence" value="ECO:0007669"/>
    <property type="project" value="UniProtKB-UniRule"/>
</dbReference>
<dbReference type="GO" id="GO:0006950">
    <property type="term" value="P:response to stress"/>
    <property type="evidence" value="ECO:0007669"/>
    <property type="project" value="UniProtKB-ARBA"/>
</dbReference>
<feature type="compositionally biased region" description="Basic and acidic residues" evidence="2">
    <location>
        <begin position="182"/>
        <end position="199"/>
    </location>
</feature>
<keyword evidence="1" id="KW-0539">Nucleus</keyword>
<reference evidence="4" key="1">
    <citation type="journal article" date="2023" name="Mol. Phylogenet. Evol.">
        <title>Genome-scale phylogeny and comparative genomics of the fungal order Sordariales.</title>
        <authorList>
            <person name="Hensen N."/>
            <person name="Bonometti L."/>
            <person name="Westerberg I."/>
            <person name="Brannstrom I.O."/>
            <person name="Guillou S."/>
            <person name="Cros-Aarteil S."/>
            <person name="Calhoun S."/>
            <person name="Haridas S."/>
            <person name="Kuo A."/>
            <person name="Mondo S."/>
            <person name="Pangilinan J."/>
            <person name="Riley R."/>
            <person name="LaButti K."/>
            <person name="Andreopoulos B."/>
            <person name="Lipzen A."/>
            <person name="Chen C."/>
            <person name="Yan M."/>
            <person name="Daum C."/>
            <person name="Ng V."/>
            <person name="Clum A."/>
            <person name="Steindorff A."/>
            <person name="Ohm R.A."/>
            <person name="Martin F."/>
            <person name="Silar P."/>
            <person name="Natvig D.O."/>
            <person name="Lalanne C."/>
            <person name="Gautier V."/>
            <person name="Ament-Velasquez S.L."/>
            <person name="Kruys A."/>
            <person name="Hutchinson M.I."/>
            <person name="Powell A.J."/>
            <person name="Barry K."/>
            <person name="Miller A.N."/>
            <person name="Grigoriev I.V."/>
            <person name="Debuchy R."/>
            <person name="Gladieux P."/>
            <person name="Hiltunen Thoren M."/>
            <person name="Johannesson H."/>
        </authorList>
    </citation>
    <scope>NUCLEOTIDE SEQUENCE</scope>
    <source>
        <strain evidence="4">CBS 315.58</strain>
    </source>
</reference>
<dbReference type="PROSITE" id="PS50118">
    <property type="entry name" value="HMG_BOX_2"/>
    <property type="match status" value="1"/>
</dbReference>
<dbReference type="Pfam" id="PF10263">
    <property type="entry name" value="SprT-like"/>
    <property type="match status" value="1"/>
</dbReference>
<feature type="region of interest" description="Disordered" evidence="2">
    <location>
        <begin position="519"/>
        <end position="539"/>
    </location>
</feature>
<dbReference type="InterPro" id="IPR036910">
    <property type="entry name" value="HMG_box_dom_sf"/>
</dbReference>
<feature type="region of interest" description="Disordered" evidence="2">
    <location>
        <begin position="1"/>
        <end position="331"/>
    </location>
</feature>
<feature type="compositionally biased region" description="Polar residues" evidence="2">
    <location>
        <begin position="213"/>
        <end position="222"/>
    </location>
</feature>
<protein>
    <submittedName>
        <fullName evidence="4">SprT-like family-domain-containing protein</fullName>
    </submittedName>
</protein>
<evidence type="ECO:0000259" key="3">
    <source>
        <dbReference type="PROSITE" id="PS50118"/>
    </source>
</evidence>
<accession>A0AAN7AXT9</accession>
<dbReference type="PANTHER" id="PTHR23099:SF0">
    <property type="entry name" value="GERM CELL NUCLEAR ACIDIC PROTEIN"/>
    <property type="match status" value="1"/>
</dbReference>
<feature type="compositionally biased region" description="Basic and acidic residues" evidence="2">
    <location>
        <begin position="66"/>
        <end position="77"/>
    </location>
</feature>
<dbReference type="CDD" id="cd00084">
    <property type="entry name" value="HMG-box_SF"/>
    <property type="match status" value="1"/>
</dbReference>
<evidence type="ECO:0000256" key="2">
    <source>
        <dbReference type="SAM" id="MobiDB-lite"/>
    </source>
</evidence>
<feature type="region of interest" description="Disordered" evidence="2">
    <location>
        <begin position="576"/>
        <end position="599"/>
    </location>
</feature>
<feature type="compositionally biased region" description="Acidic residues" evidence="2">
    <location>
        <begin position="124"/>
        <end position="143"/>
    </location>
</feature>
<keyword evidence="5" id="KW-1185">Reference proteome</keyword>
<feature type="compositionally biased region" description="Low complexity" evidence="2">
    <location>
        <begin position="311"/>
        <end position="323"/>
    </location>
</feature>
<gene>
    <name evidence="4" type="ORF">QBC40DRAFT_166671</name>
</gene>
<feature type="compositionally biased region" description="Basic residues" evidence="2">
    <location>
        <begin position="297"/>
        <end position="307"/>
    </location>
</feature>
<evidence type="ECO:0000256" key="1">
    <source>
        <dbReference type="PROSITE-ProRule" id="PRU00267"/>
    </source>
</evidence>
<organism evidence="4 5">
    <name type="scientific">Triangularia verruculosa</name>
    <dbReference type="NCBI Taxonomy" id="2587418"/>
    <lineage>
        <taxon>Eukaryota</taxon>
        <taxon>Fungi</taxon>
        <taxon>Dikarya</taxon>
        <taxon>Ascomycota</taxon>
        <taxon>Pezizomycotina</taxon>
        <taxon>Sordariomycetes</taxon>
        <taxon>Sordariomycetidae</taxon>
        <taxon>Sordariales</taxon>
        <taxon>Podosporaceae</taxon>
        <taxon>Triangularia</taxon>
    </lineage>
</organism>
<dbReference type="Pfam" id="PF17283">
    <property type="entry name" value="Zn_ribbon_SprT"/>
    <property type="match status" value="1"/>
</dbReference>
<dbReference type="Proteomes" id="UP001303160">
    <property type="component" value="Unassembled WGS sequence"/>
</dbReference>
<name>A0AAN7AXT9_9PEZI</name>
<dbReference type="SUPFAM" id="SSF47095">
    <property type="entry name" value="HMG-box"/>
    <property type="match status" value="1"/>
</dbReference>
<comment type="caution">
    <text evidence="4">The sequence shown here is derived from an EMBL/GenBank/DDBJ whole genome shotgun (WGS) entry which is preliminary data.</text>
</comment>
<dbReference type="InterPro" id="IPR006640">
    <property type="entry name" value="SprT-like_domain"/>
</dbReference>
<dbReference type="PANTHER" id="PTHR23099">
    <property type="entry name" value="TRANSCRIPTIONAL REGULATOR"/>
    <property type="match status" value="1"/>
</dbReference>
<proteinExistence type="predicted"/>
<feature type="compositionally biased region" description="Pro residues" evidence="2">
    <location>
        <begin position="224"/>
        <end position="235"/>
    </location>
</feature>
<dbReference type="InterPro" id="IPR035240">
    <property type="entry name" value="SprT_Zn_ribbon"/>
</dbReference>
<reference evidence="4" key="2">
    <citation type="submission" date="2023-05" db="EMBL/GenBank/DDBJ databases">
        <authorList>
            <consortium name="Lawrence Berkeley National Laboratory"/>
            <person name="Steindorff A."/>
            <person name="Hensen N."/>
            <person name="Bonometti L."/>
            <person name="Westerberg I."/>
            <person name="Brannstrom I.O."/>
            <person name="Guillou S."/>
            <person name="Cros-Aarteil S."/>
            <person name="Calhoun S."/>
            <person name="Haridas S."/>
            <person name="Kuo A."/>
            <person name="Mondo S."/>
            <person name="Pangilinan J."/>
            <person name="Riley R."/>
            <person name="Labutti K."/>
            <person name="Andreopoulos B."/>
            <person name="Lipzen A."/>
            <person name="Chen C."/>
            <person name="Yanf M."/>
            <person name="Daum C."/>
            <person name="Ng V."/>
            <person name="Clum A."/>
            <person name="Ohm R."/>
            <person name="Martin F."/>
            <person name="Silar P."/>
            <person name="Natvig D."/>
            <person name="Lalanne C."/>
            <person name="Gautier V."/>
            <person name="Ament-Velasquez S.L."/>
            <person name="Kruys A."/>
            <person name="Hutchinson M.I."/>
            <person name="Powell A.J."/>
            <person name="Barry K."/>
            <person name="Miller A.N."/>
            <person name="Grigoriev I.V."/>
            <person name="Debuchy R."/>
            <person name="Gladieux P."/>
            <person name="Thoren M.H."/>
            <person name="Johannesson H."/>
        </authorList>
    </citation>
    <scope>NUCLEOTIDE SEQUENCE</scope>
    <source>
        <strain evidence="4">CBS 315.58</strain>
    </source>
</reference>
<dbReference type="Gene3D" id="1.10.30.10">
    <property type="entry name" value="High mobility group box domain"/>
    <property type="match status" value="1"/>
</dbReference>
<dbReference type="EMBL" id="MU863888">
    <property type="protein sequence ID" value="KAK4203588.1"/>
    <property type="molecule type" value="Genomic_DNA"/>
</dbReference>
<dbReference type="Pfam" id="PF00505">
    <property type="entry name" value="HMG_box"/>
    <property type="match status" value="1"/>
</dbReference>
<sequence>MEIKSEKAAPPARQPATVRRRKLAPTGGVSSSLLRAWTPEDSVERELKPKKKVQKPVVEEEEEEDEKPRRTRVELRTKKTKVSALRESLESKPEDEQEYVSAREEVSIIEDVSMFDDTFHSCESEEEQQEEDHDDDDDDDEGSYTERGSAGSDDTDDEFDPATELQEKPTGKPLRGSATRGDSSDSKKAKAKNLEDRFSRLRLNNIKLPPPRSSSQTTMSQKPPSSPPGTPPRSPPRQRGLVSPTKLPRIPNTPHRPSTDMFWSQEFVEDWNDQHSPAKQLFPSSKPPAPPPTTTKSKSKSKSKPKPKSTPPLASDPPSSSPAKKPPSEKQALKDFEATRTNLASTFLALLDEKITNSQLTALSAPTGGIKILWSKTLATTAGRANWKRETLRPTPTNPTPAVRHHCSIELSTKVITTPHRLYNVLAHEFCHLCNFMISGITTNPHGKEFKAWGARVTREFGGVGGYGVEVTTRHSYEIDFKYVWACEECGMEYKRHSKSIDTGRHRCGGCKGLLRQVKPTPRGGGNGGEGTVGGENKRQSAYQVFMKEEMRRVKGEEPGMQQRDVMRVVAERWKREKERLGGGSADSTPLDVETKRELPVRKKKEVEVVDLT</sequence>
<evidence type="ECO:0000313" key="5">
    <source>
        <dbReference type="Proteomes" id="UP001303160"/>
    </source>
</evidence>
<feature type="DNA-binding region" description="HMG box" evidence="1">
    <location>
        <begin position="536"/>
        <end position="613"/>
    </location>
</feature>
<dbReference type="InterPro" id="IPR009071">
    <property type="entry name" value="HMG_box_dom"/>
</dbReference>
<dbReference type="GO" id="GO:0003677">
    <property type="term" value="F:DNA binding"/>
    <property type="evidence" value="ECO:0007669"/>
    <property type="project" value="UniProtKB-UniRule"/>
</dbReference>
<feature type="compositionally biased region" description="Gly residues" evidence="2">
    <location>
        <begin position="523"/>
        <end position="534"/>
    </location>
</feature>